<accession>A0A8J3YBF1</accession>
<sequence>MNPAVEPAARWSDRQVLAGAALVGALAVAVAPVAAVVPPPLLAAALAAAALAGVAYLHPPAAAYLVLLATPLTAGFPRGMVVPLLRPHEALTLVVGTGVALRTLVQLRTTRALPFRPGRIDAALLLMACAGSVLPLLWMVARGVAPTQEDLLYASALWKFYALYVLVRISVRTEREVGRALRVSIAGAAVLAVVAILQSLNLAGVPDLLVRLFPPEDATGLAAGRGSATLGSSISVGDVMAFHVAICLGLLVHARRHRGRLLALTALFALGTLGSGQVSAVIGLAVCVTVVAVRTGQVRRLLVVLGPAVLVGAVLLWPVIQQRLAQRQVSTGVPQSWYVRYEHLRRYVWPDLLADRTWTFGVRPGARIQVDTPWGHEVYIESGHTWLLWTGGVPLFAAFLWFMWVAVQATASIARGRGDAVGVAATASLASLVAVFVLMTFDPHITMRGAADLMFALLALAVAVPTGAPAGRVPRPAPAVGRVPWLRAVGRAPRPRVRPGPDGVRPAP</sequence>
<feature type="transmembrane region" description="Helical" evidence="1">
    <location>
        <begin position="386"/>
        <end position="409"/>
    </location>
</feature>
<feature type="transmembrane region" description="Helical" evidence="1">
    <location>
        <begin position="298"/>
        <end position="320"/>
    </location>
</feature>
<organism evidence="2 3">
    <name type="scientific">Spirilliplanes yamanashiensis</name>
    <dbReference type="NCBI Taxonomy" id="42233"/>
    <lineage>
        <taxon>Bacteria</taxon>
        <taxon>Bacillati</taxon>
        <taxon>Actinomycetota</taxon>
        <taxon>Actinomycetes</taxon>
        <taxon>Micromonosporales</taxon>
        <taxon>Micromonosporaceae</taxon>
        <taxon>Spirilliplanes</taxon>
    </lineage>
</organism>
<proteinExistence type="predicted"/>
<feature type="transmembrane region" description="Helical" evidence="1">
    <location>
        <begin position="261"/>
        <end position="292"/>
    </location>
</feature>
<reference evidence="2" key="1">
    <citation type="submission" date="2021-01" db="EMBL/GenBank/DDBJ databases">
        <title>Whole genome shotgun sequence of Spirilliplanes yamanashiensis NBRC 15828.</title>
        <authorList>
            <person name="Komaki H."/>
            <person name="Tamura T."/>
        </authorList>
    </citation>
    <scope>NUCLEOTIDE SEQUENCE</scope>
    <source>
        <strain evidence="2">NBRC 15828</strain>
    </source>
</reference>
<evidence type="ECO:0000313" key="2">
    <source>
        <dbReference type="EMBL" id="GIJ04999.1"/>
    </source>
</evidence>
<feature type="transmembrane region" description="Helical" evidence="1">
    <location>
        <begin position="151"/>
        <end position="171"/>
    </location>
</feature>
<keyword evidence="1" id="KW-0812">Transmembrane</keyword>
<keyword evidence="3" id="KW-1185">Reference proteome</keyword>
<protein>
    <submittedName>
        <fullName evidence="2">Uncharacterized protein</fullName>
    </submittedName>
</protein>
<dbReference type="AlphaFoldDB" id="A0A8J3YBF1"/>
<feature type="transmembrane region" description="Helical" evidence="1">
    <location>
        <begin position="421"/>
        <end position="441"/>
    </location>
</feature>
<evidence type="ECO:0000313" key="3">
    <source>
        <dbReference type="Proteomes" id="UP000652013"/>
    </source>
</evidence>
<keyword evidence="1" id="KW-1133">Transmembrane helix</keyword>
<feature type="transmembrane region" description="Helical" evidence="1">
    <location>
        <begin position="183"/>
        <end position="205"/>
    </location>
</feature>
<dbReference type="RefSeq" id="WP_203940210.1">
    <property type="nucleotide sequence ID" value="NZ_BAAAGJ010000006.1"/>
</dbReference>
<dbReference type="PANTHER" id="PTHR37422">
    <property type="entry name" value="TEICHURONIC ACID BIOSYNTHESIS PROTEIN TUAE"/>
    <property type="match status" value="1"/>
</dbReference>
<dbReference type="PANTHER" id="PTHR37422:SF23">
    <property type="entry name" value="TEICHURONIC ACID BIOSYNTHESIS PROTEIN TUAE"/>
    <property type="match status" value="1"/>
</dbReference>
<keyword evidence="1" id="KW-0472">Membrane</keyword>
<dbReference type="InterPro" id="IPR051533">
    <property type="entry name" value="WaaL-like"/>
</dbReference>
<dbReference type="Proteomes" id="UP000652013">
    <property type="component" value="Unassembled WGS sequence"/>
</dbReference>
<feature type="transmembrane region" description="Helical" evidence="1">
    <location>
        <begin position="122"/>
        <end position="145"/>
    </location>
</feature>
<evidence type="ECO:0000256" key="1">
    <source>
        <dbReference type="SAM" id="Phobius"/>
    </source>
</evidence>
<dbReference type="EMBL" id="BOOY01000030">
    <property type="protein sequence ID" value="GIJ04999.1"/>
    <property type="molecule type" value="Genomic_DNA"/>
</dbReference>
<feature type="transmembrane region" description="Helical" evidence="1">
    <location>
        <begin position="41"/>
        <end position="57"/>
    </location>
</feature>
<name>A0A8J3YBF1_9ACTN</name>
<feature type="transmembrane region" description="Helical" evidence="1">
    <location>
        <begin position="16"/>
        <end position="35"/>
    </location>
</feature>
<gene>
    <name evidence="2" type="ORF">Sya03_43510</name>
</gene>
<comment type="caution">
    <text evidence="2">The sequence shown here is derived from an EMBL/GenBank/DDBJ whole genome shotgun (WGS) entry which is preliminary data.</text>
</comment>
<feature type="transmembrane region" description="Helical" evidence="1">
    <location>
        <begin position="453"/>
        <end position="471"/>
    </location>
</feature>